<accession>A0A852RFD7</accession>
<sequence length="226" mass="23724">MSALAPLIATPWPDVPDLLLPALGETARTVAVVMTIVVLLGGPLGLLIFNTSPLGLTPNRAAHVTISWIANLGRSLPFLVLMAAIIPVTKLVFGTTIGFKAALIPMAVAGVAFFARLTENAVREVPRDLLDVGLAGGSGRWQIMAGIQLREALPGLVAGFTLNVIAMIEYSAIAGAIGSGGIGYLAVNYGYRRFDNTIMIACIVLLIALVQLIQFTGDRAVRALTH</sequence>
<dbReference type="SUPFAM" id="SSF161098">
    <property type="entry name" value="MetI-like"/>
    <property type="match status" value="1"/>
</dbReference>
<dbReference type="InterPro" id="IPR000515">
    <property type="entry name" value="MetI-like"/>
</dbReference>
<dbReference type="PROSITE" id="PS50928">
    <property type="entry name" value="ABC_TM1"/>
    <property type="match status" value="1"/>
</dbReference>
<proteinExistence type="inferred from homology"/>
<gene>
    <name evidence="9" type="ORF">BJ958_000695</name>
</gene>
<evidence type="ECO:0000256" key="5">
    <source>
        <dbReference type="ARBA" id="ARBA00022989"/>
    </source>
</evidence>
<evidence type="ECO:0000313" key="10">
    <source>
        <dbReference type="Proteomes" id="UP000582231"/>
    </source>
</evidence>
<evidence type="ECO:0000256" key="4">
    <source>
        <dbReference type="ARBA" id="ARBA00022692"/>
    </source>
</evidence>
<keyword evidence="6 7" id="KW-0472">Membrane</keyword>
<keyword evidence="4 7" id="KW-0812">Transmembrane</keyword>
<evidence type="ECO:0000256" key="1">
    <source>
        <dbReference type="ARBA" id="ARBA00004651"/>
    </source>
</evidence>
<feature type="transmembrane region" description="Helical" evidence="7">
    <location>
        <begin position="152"/>
        <end position="177"/>
    </location>
</feature>
<feature type="transmembrane region" description="Helical" evidence="7">
    <location>
        <begin position="61"/>
        <end position="86"/>
    </location>
</feature>
<feature type="domain" description="ABC transmembrane type-1" evidence="8">
    <location>
        <begin position="23"/>
        <end position="215"/>
    </location>
</feature>
<protein>
    <submittedName>
        <fullName evidence="9">ABC-type methionine transport system permease subunit</fullName>
    </submittedName>
</protein>
<feature type="transmembrane region" description="Helical" evidence="7">
    <location>
        <begin position="92"/>
        <end position="115"/>
    </location>
</feature>
<evidence type="ECO:0000313" key="9">
    <source>
        <dbReference type="EMBL" id="NYD29149.1"/>
    </source>
</evidence>
<feature type="transmembrane region" description="Helical" evidence="7">
    <location>
        <begin position="197"/>
        <end position="217"/>
    </location>
</feature>
<keyword evidence="10" id="KW-1185">Reference proteome</keyword>
<dbReference type="GO" id="GO:0048473">
    <property type="term" value="P:D-methionine transmembrane transport"/>
    <property type="evidence" value="ECO:0007669"/>
    <property type="project" value="TreeGrafter"/>
</dbReference>
<comment type="caution">
    <text evidence="9">The sequence shown here is derived from an EMBL/GenBank/DDBJ whole genome shotgun (WGS) entry which is preliminary data.</text>
</comment>
<dbReference type="AlphaFoldDB" id="A0A852RFD7"/>
<evidence type="ECO:0000256" key="7">
    <source>
        <dbReference type="RuleBase" id="RU363032"/>
    </source>
</evidence>
<evidence type="ECO:0000259" key="8">
    <source>
        <dbReference type="PROSITE" id="PS50928"/>
    </source>
</evidence>
<evidence type="ECO:0000256" key="3">
    <source>
        <dbReference type="ARBA" id="ARBA00022475"/>
    </source>
</evidence>
<reference evidence="9 10" key="1">
    <citation type="submission" date="2020-07" db="EMBL/GenBank/DDBJ databases">
        <title>Sequencing the genomes of 1000 actinobacteria strains.</title>
        <authorList>
            <person name="Klenk H.-P."/>
        </authorList>
    </citation>
    <scope>NUCLEOTIDE SEQUENCE [LARGE SCALE GENOMIC DNA]</scope>
    <source>
        <strain evidence="9 10">DSM 19082</strain>
    </source>
</reference>
<comment type="similarity">
    <text evidence="7">Belongs to the binding-protein-dependent transport system permease family.</text>
</comment>
<dbReference type="RefSeq" id="WP_179725556.1">
    <property type="nucleotide sequence ID" value="NZ_BAABEF010000001.1"/>
</dbReference>
<dbReference type="PANTHER" id="PTHR30450:SF1">
    <property type="entry name" value="D-METHIONINE TRANSPORT SYSTEM PERMEASE PROTEIN METI-RELATED"/>
    <property type="match status" value="1"/>
</dbReference>
<dbReference type="PANTHER" id="PTHR30450">
    <property type="entry name" value="ABC TRANSPORTER PERMEASE"/>
    <property type="match status" value="1"/>
</dbReference>
<keyword evidence="5 7" id="KW-1133">Transmembrane helix</keyword>
<keyword evidence="2 7" id="KW-0813">Transport</keyword>
<evidence type="ECO:0000256" key="6">
    <source>
        <dbReference type="ARBA" id="ARBA00023136"/>
    </source>
</evidence>
<dbReference type="InterPro" id="IPR035906">
    <property type="entry name" value="MetI-like_sf"/>
</dbReference>
<dbReference type="Pfam" id="PF00528">
    <property type="entry name" value="BPD_transp_1"/>
    <property type="match status" value="1"/>
</dbReference>
<keyword evidence="3" id="KW-1003">Cell membrane</keyword>
<name>A0A852RFD7_9ACTN</name>
<dbReference type="InterPro" id="IPR051322">
    <property type="entry name" value="AA_ABC_Transporter_Permease"/>
</dbReference>
<dbReference type="Proteomes" id="UP000582231">
    <property type="component" value="Unassembled WGS sequence"/>
</dbReference>
<dbReference type="EMBL" id="JACCBF010000001">
    <property type="protein sequence ID" value="NYD29149.1"/>
    <property type="molecule type" value="Genomic_DNA"/>
</dbReference>
<comment type="subcellular location">
    <subcellularLocation>
        <location evidence="1 7">Cell membrane</location>
        <topology evidence="1 7">Multi-pass membrane protein</topology>
    </subcellularLocation>
</comment>
<dbReference type="GO" id="GO:0005886">
    <property type="term" value="C:plasma membrane"/>
    <property type="evidence" value="ECO:0007669"/>
    <property type="project" value="UniProtKB-SubCell"/>
</dbReference>
<dbReference type="CDD" id="cd06261">
    <property type="entry name" value="TM_PBP2"/>
    <property type="match status" value="1"/>
</dbReference>
<dbReference type="Gene3D" id="1.10.3720.10">
    <property type="entry name" value="MetI-like"/>
    <property type="match status" value="1"/>
</dbReference>
<organism evidence="9 10">
    <name type="scientific">Nocardioides kongjuensis</name>
    <dbReference type="NCBI Taxonomy" id="349522"/>
    <lineage>
        <taxon>Bacteria</taxon>
        <taxon>Bacillati</taxon>
        <taxon>Actinomycetota</taxon>
        <taxon>Actinomycetes</taxon>
        <taxon>Propionibacteriales</taxon>
        <taxon>Nocardioidaceae</taxon>
        <taxon>Nocardioides</taxon>
    </lineage>
</organism>
<evidence type="ECO:0000256" key="2">
    <source>
        <dbReference type="ARBA" id="ARBA00022448"/>
    </source>
</evidence>
<feature type="transmembrane region" description="Helical" evidence="7">
    <location>
        <begin position="29"/>
        <end position="49"/>
    </location>
</feature>